<reference evidence="2" key="1">
    <citation type="submission" date="2020-10" db="EMBL/GenBank/DDBJ databases">
        <authorList>
            <person name="Gilroy R."/>
        </authorList>
    </citation>
    <scope>NUCLEOTIDE SEQUENCE</scope>
    <source>
        <strain evidence="2">ChiHjej10B9-9673</strain>
    </source>
</reference>
<dbReference type="InterPro" id="IPR003593">
    <property type="entry name" value="AAA+_ATPase"/>
</dbReference>
<dbReference type="SUPFAM" id="SSF52540">
    <property type="entry name" value="P-loop containing nucleoside triphosphate hydrolases"/>
    <property type="match status" value="1"/>
</dbReference>
<reference evidence="2" key="2">
    <citation type="journal article" date="2021" name="PeerJ">
        <title>Extensive microbial diversity within the chicken gut microbiome revealed by metagenomics and culture.</title>
        <authorList>
            <person name="Gilroy R."/>
            <person name="Ravi A."/>
            <person name="Getino M."/>
            <person name="Pursley I."/>
            <person name="Horton D.L."/>
            <person name="Alikhan N.F."/>
            <person name="Baker D."/>
            <person name="Gharbi K."/>
            <person name="Hall N."/>
            <person name="Watson M."/>
            <person name="Adriaenssens E.M."/>
            <person name="Foster-Nyarko E."/>
            <person name="Jarju S."/>
            <person name="Secka A."/>
            <person name="Antonio M."/>
            <person name="Oren A."/>
            <person name="Chaudhuri R.R."/>
            <person name="La Ragione R."/>
            <person name="Hildebrand F."/>
            <person name="Pallen M.J."/>
        </authorList>
    </citation>
    <scope>NUCLEOTIDE SEQUENCE</scope>
    <source>
        <strain evidence="2">ChiHjej10B9-9673</strain>
    </source>
</reference>
<protein>
    <submittedName>
        <fullName evidence="2">MoxR family ATPase</fullName>
    </submittedName>
</protein>
<evidence type="ECO:0000313" key="3">
    <source>
        <dbReference type="Proteomes" id="UP000824001"/>
    </source>
</evidence>
<dbReference type="Gene3D" id="3.40.50.300">
    <property type="entry name" value="P-loop containing nucleotide triphosphate hydrolases"/>
    <property type="match status" value="1"/>
</dbReference>
<feature type="domain" description="AAA+ ATPase" evidence="1">
    <location>
        <begin position="58"/>
        <end position="202"/>
    </location>
</feature>
<dbReference type="PANTHER" id="PTHR42759:SF1">
    <property type="entry name" value="MAGNESIUM-CHELATASE SUBUNIT CHLD"/>
    <property type="match status" value="1"/>
</dbReference>
<evidence type="ECO:0000313" key="2">
    <source>
        <dbReference type="EMBL" id="HIS66153.1"/>
    </source>
</evidence>
<dbReference type="Pfam" id="PF07728">
    <property type="entry name" value="AAA_5"/>
    <property type="match status" value="1"/>
</dbReference>
<dbReference type="EMBL" id="DVJK01000036">
    <property type="protein sequence ID" value="HIS66153.1"/>
    <property type="molecule type" value="Genomic_DNA"/>
</dbReference>
<gene>
    <name evidence="2" type="ORF">IAC18_01185</name>
</gene>
<accession>A0A9D1FC35</accession>
<dbReference type="AlphaFoldDB" id="A0A9D1FC35"/>
<sequence length="304" mass="33647">MLDFLRREGIDPGIISAIEEFRAKHPVSEEAGRRLLDKPRFDYYGRDIWEAAATALLCGENLLLVGPKATGKNVLAENLAAAFGRPSWDVSFYINTDAASLIGTDTFKNGEVSFRPGPITQCATLGGFGILDEINMAKNESLAVLHATLDFRRVIDVPGYDRIKMDGATRFIGTMNYGYAGTRELNEALVSRFVVIEMPPISEENLAKLLKREHPTLKDEWVKQFSGLYSDLRRKVDSAEISTKALDLRGLMSAVDLMERGLKAVDSLRMGVVNKAFDPFERKLVEDVITSRIPADLGRGGLFG</sequence>
<evidence type="ECO:0000259" key="1">
    <source>
        <dbReference type="SMART" id="SM00382"/>
    </source>
</evidence>
<dbReference type="Proteomes" id="UP000824001">
    <property type="component" value="Unassembled WGS sequence"/>
</dbReference>
<dbReference type="PANTHER" id="PTHR42759">
    <property type="entry name" value="MOXR FAMILY PROTEIN"/>
    <property type="match status" value="1"/>
</dbReference>
<proteinExistence type="predicted"/>
<organism evidence="2 3">
    <name type="scientific">Candidatus Scatomorpha merdipullorum</name>
    <dbReference type="NCBI Taxonomy" id="2840927"/>
    <lineage>
        <taxon>Bacteria</taxon>
        <taxon>Bacillati</taxon>
        <taxon>Bacillota</taxon>
        <taxon>Clostridia</taxon>
        <taxon>Eubacteriales</taxon>
        <taxon>Candidatus Scatomorpha</taxon>
    </lineage>
</organism>
<dbReference type="InterPro" id="IPR027417">
    <property type="entry name" value="P-loop_NTPase"/>
</dbReference>
<dbReference type="InterPro" id="IPR011704">
    <property type="entry name" value="ATPase_dyneun-rel_AAA"/>
</dbReference>
<comment type="caution">
    <text evidence="2">The sequence shown here is derived from an EMBL/GenBank/DDBJ whole genome shotgun (WGS) entry which is preliminary data.</text>
</comment>
<dbReference type="SMART" id="SM00382">
    <property type="entry name" value="AAA"/>
    <property type="match status" value="1"/>
</dbReference>
<name>A0A9D1FC35_9FIRM</name>
<dbReference type="GO" id="GO:0005524">
    <property type="term" value="F:ATP binding"/>
    <property type="evidence" value="ECO:0007669"/>
    <property type="project" value="InterPro"/>
</dbReference>
<dbReference type="GO" id="GO:0016887">
    <property type="term" value="F:ATP hydrolysis activity"/>
    <property type="evidence" value="ECO:0007669"/>
    <property type="project" value="InterPro"/>
</dbReference>
<dbReference type="InterPro" id="IPR050764">
    <property type="entry name" value="CbbQ/NirQ/NorQ/GpvN"/>
</dbReference>